<protein>
    <submittedName>
        <fullName evidence="1">Uncharacterized protein</fullName>
    </submittedName>
</protein>
<evidence type="ECO:0000313" key="1">
    <source>
        <dbReference type="EMBL" id="CAE0369719.1"/>
    </source>
</evidence>
<sequence>MFGIARSDGIFFPDAPKGVLKIEIASTFTSSATSDRASVASTMKGEIDFQEVSQNLQNFFENNAEAMRRTYAEVTIGRVPSSLNLVDSSSSVSPQIQHMEISESKQEDQKVNICLAQFNLLASFFTS</sequence>
<dbReference type="EMBL" id="HBIJ01015719">
    <property type="protein sequence ID" value="CAE0369719.1"/>
    <property type="molecule type" value="Transcribed_RNA"/>
</dbReference>
<organism evidence="1">
    <name type="scientific">Aureoumbra lagunensis</name>
    <dbReference type="NCBI Taxonomy" id="44058"/>
    <lineage>
        <taxon>Eukaryota</taxon>
        <taxon>Sar</taxon>
        <taxon>Stramenopiles</taxon>
        <taxon>Ochrophyta</taxon>
        <taxon>Pelagophyceae</taxon>
        <taxon>Pelagomonadales</taxon>
        <taxon>Aureoumbra</taxon>
    </lineage>
</organism>
<reference evidence="1" key="1">
    <citation type="submission" date="2021-01" db="EMBL/GenBank/DDBJ databases">
        <authorList>
            <person name="Corre E."/>
            <person name="Pelletier E."/>
            <person name="Niang G."/>
            <person name="Scheremetjew M."/>
            <person name="Finn R."/>
            <person name="Kale V."/>
            <person name="Holt S."/>
            <person name="Cochrane G."/>
            <person name="Meng A."/>
            <person name="Brown T."/>
            <person name="Cohen L."/>
        </authorList>
    </citation>
    <scope>NUCLEOTIDE SEQUENCE</scope>
    <source>
        <strain evidence="1">CCMP1510</strain>
    </source>
</reference>
<gene>
    <name evidence="1" type="ORF">ALAG00032_LOCUS10483</name>
</gene>
<dbReference type="AlphaFoldDB" id="A0A7S3NIB6"/>
<proteinExistence type="predicted"/>
<name>A0A7S3NIB6_9STRA</name>
<accession>A0A7S3NIB6</accession>